<dbReference type="OrthoDB" id="125347at2759"/>
<dbReference type="AlphaFoldDB" id="S3D5N5"/>
<feature type="domain" description="HTH CENPB-type" evidence="2">
    <location>
        <begin position="91"/>
        <end position="166"/>
    </location>
</feature>
<dbReference type="InterPro" id="IPR041188">
    <property type="entry name" value="HTH_ABP1_N"/>
</dbReference>
<dbReference type="SUPFAM" id="SSF46689">
    <property type="entry name" value="Homeodomain-like"/>
    <property type="match status" value="2"/>
</dbReference>
<protein>
    <submittedName>
        <fullName evidence="3">Homeo</fullName>
    </submittedName>
</protein>
<evidence type="ECO:0000259" key="2">
    <source>
        <dbReference type="PROSITE" id="PS51253"/>
    </source>
</evidence>
<accession>S3D5N5</accession>
<keyword evidence="1" id="KW-0238">DNA-binding</keyword>
<organism evidence="3 4">
    <name type="scientific">Glarea lozoyensis (strain ATCC 20868 / MF5171)</name>
    <dbReference type="NCBI Taxonomy" id="1116229"/>
    <lineage>
        <taxon>Eukaryota</taxon>
        <taxon>Fungi</taxon>
        <taxon>Dikarya</taxon>
        <taxon>Ascomycota</taxon>
        <taxon>Pezizomycotina</taxon>
        <taxon>Leotiomycetes</taxon>
        <taxon>Helotiales</taxon>
        <taxon>Helotiaceae</taxon>
        <taxon>Glarea</taxon>
    </lineage>
</organism>
<dbReference type="Pfam" id="PF18107">
    <property type="entry name" value="HTH_ABP1_N"/>
    <property type="match status" value="1"/>
</dbReference>
<evidence type="ECO:0000313" key="3">
    <source>
        <dbReference type="EMBL" id="EPE27401.1"/>
    </source>
</evidence>
<keyword evidence="4" id="KW-1185">Reference proteome</keyword>
<dbReference type="Pfam" id="PF03221">
    <property type="entry name" value="HTH_Tnp_Tc5"/>
    <property type="match status" value="1"/>
</dbReference>
<dbReference type="Pfam" id="PF11905">
    <property type="entry name" value="DUF3425"/>
    <property type="match status" value="1"/>
</dbReference>
<reference evidence="3 4" key="1">
    <citation type="journal article" date="2013" name="BMC Genomics">
        <title>Genomics-driven discovery of the pneumocandin biosynthetic gene cluster in the fungus Glarea lozoyensis.</title>
        <authorList>
            <person name="Chen L."/>
            <person name="Yue Q."/>
            <person name="Zhang X."/>
            <person name="Xiang M."/>
            <person name="Wang C."/>
            <person name="Li S."/>
            <person name="Che Y."/>
            <person name="Ortiz-Lopez F.J."/>
            <person name="Bills G.F."/>
            <person name="Liu X."/>
            <person name="An Z."/>
        </authorList>
    </citation>
    <scope>NUCLEOTIDE SEQUENCE [LARGE SCALE GENOMIC DNA]</scope>
    <source>
        <strain evidence="4">ATCC 20868 / MF5171</strain>
    </source>
</reference>
<dbReference type="InterPro" id="IPR009057">
    <property type="entry name" value="Homeodomain-like_sf"/>
</dbReference>
<name>S3D5N5_GLAL2</name>
<dbReference type="OMA" id="KFRRRHE"/>
<dbReference type="GeneID" id="19463247"/>
<dbReference type="Proteomes" id="UP000016922">
    <property type="component" value="Unassembled WGS sequence"/>
</dbReference>
<dbReference type="PROSITE" id="PS51253">
    <property type="entry name" value="HTH_CENPB"/>
    <property type="match status" value="1"/>
</dbReference>
<dbReference type="GO" id="GO:0003677">
    <property type="term" value="F:DNA binding"/>
    <property type="evidence" value="ECO:0007669"/>
    <property type="project" value="UniProtKB-KW"/>
</dbReference>
<dbReference type="PANTHER" id="PTHR38116">
    <property type="entry name" value="CHROMOSOME 7, WHOLE GENOME SHOTGUN SEQUENCE"/>
    <property type="match status" value="1"/>
</dbReference>
<proteinExistence type="predicted"/>
<dbReference type="Gene3D" id="1.10.10.60">
    <property type="entry name" value="Homeodomain-like"/>
    <property type="match status" value="2"/>
</dbReference>
<dbReference type="eggNOG" id="KOG3105">
    <property type="taxonomic scope" value="Eukaryota"/>
</dbReference>
<gene>
    <name evidence="3" type="ORF">GLAREA_04192</name>
</gene>
<dbReference type="HOGENOM" id="CLU_038291_0_0_1"/>
<dbReference type="PANTHER" id="PTHR38116:SF1">
    <property type="entry name" value="BZIP DOMAIN-CONTAINING PROTEIN"/>
    <property type="match status" value="1"/>
</dbReference>
<evidence type="ECO:0000256" key="1">
    <source>
        <dbReference type="ARBA" id="ARBA00023125"/>
    </source>
</evidence>
<dbReference type="InterPro" id="IPR006600">
    <property type="entry name" value="HTH_CenpB_DNA-bd_dom"/>
</dbReference>
<dbReference type="EMBL" id="KE145369">
    <property type="protein sequence ID" value="EPE27401.1"/>
    <property type="molecule type" value="Genomic_DNA"/>
</dbReference>
<evidence type="ECO:0000313" key="4">
    <source>
        <dbReference type="Proteomes" id="UP000016922"/>
    </source>
</evidence>
<dbReference type="KEGG" id="glz:GLAREA_04192"/>
<sequence>MVEVTLAKVPDSVPMAPPTTLRGQSGGRNSIPHSQRCALRRYFQSTTPKPSHADLRAWFKAEYGYEISQSSISRSLSDKFTSLDNGGPVNSRYRIRDCQWPWIETELTCWLQDIERRSVRVTNLEIASKASQIWEHSDESKGLVPPTFSTGWVVNFKRRHKIRVRSVQNQCEVELCKEQDTGATQNPADHVPLSQELATVFFTRGRTQNAAGDSRVVLPLSIDHQIHLIQYNVGNALMINKSLILVKALFLDGSNSTTRIPQFATRVCGGLVVMDRPNHYDLPNSLHPTQLQTTCAHTSWIDPFPFPKFRDNLIKKGVDFVPEDMLRDLFEDLLPTHAPFIADGKNCMTSSSTAHLGTRPRVQSGDLEMEDYEEPDDYTTGRRCFINWGNPWSIENWEVTPGFIRKWAWALEGCEDLIRASNRWRAMRHENPIPYR</sequence>
<dbReference type="RefSeq" id="XP_008084760.1">
    <property type="nucleotide sequence ID" value="XM_008086569.1"/>
</dbReference>
<dbReference type="STRING" id="1116229.S3D5N5"/>
<dbReference type="InterPro" id="IPR021833">
    <property type="entry name" value="DUF3425"/>
</dbReference>